<evidence type="ECO:0000256" key="4">
    <source>
        <dbReference type="ARBA" id="ARBA00023004"/>
    </source>
</evidence>
<dbReference type="SFLD" id="SFLDF00343">
    <property type="entry name" value="aminofutalosine_synthase_(mqnE"/>
    <property type="match status" value="1"/>
</dbReference>
<dbReference type="InterPro" id="IPR034405">
    <property type="entry name" value="F420"/>
</dbReference>
<dbReference type="HAMAP" id="MF_00993">
    <property type="entry name" value="MqnE"/>
    <property type="match status" value="1"/>
</dbReference>
<name>Q2IMX0_ANADE</name>
<comment type="catalytic activity">
    <reaction evidence="6">
        <text>3-[(1-carboxyvinyl)-oxy]benzoate + S-adenosyl-L-methionine + H2O = 6-amino-6-deoxyfutalosine + hydrogencarbonate + L-methionine + H(+)</text>
        <dbReference type="Rhea" id="RHEA:33075"/>
        <dbReference type="ChEBI" id="CHEBI:15377"/>
        <dbReference type="ChEBI" id="CHEBI:15378"/>
        <dbReference type="ChEBI" id="CHEBI:17544"/>
        <dbReference type="ChEBI" id="CHEBI:57844"/>
        <dbReference type="ChEBI" id="CHEBI:59789"/>
        <dbReference type="ChEBI" id="CHEBI:64286"/>
        <dbReference type="ChEBI" id="CHEBI:76981"/>
        <dbReference type="EC" id="2.5.1.120"/>
    </reaction>
</comment>
<dbReference type="PROSITE" id="PS51918">
    <property type="entry name" value="RADICAL_SAM"/>
    <property type="match status" value="1"/>
</dbReference>
<dbReference type="SMART" id="SM00729">
    <property type="entry name" value="Elp3"/>
    <property type="match status" value="1"/>
</dbReference>
<dbReference type="PANTHER" id="PTHR43076">
    <property type="entry name" value="FO SYNTHASE (COFH)"/>
    <property type="match status" value="1"/>
</dbReference>
<dbReference type="SFLD" id="SFLDF00342">
    <property type="entry name" value="cyclic_dehypoxanthine_futalosi"/>
    <property type="match status" value="1"/>
</dbReference>
<dbReference type="InterPro" id="IPR022432">
    <property type="entry name" value="MqnE"/>
</dbReference>
<sequence>MLSILANRALERDGLGPIRDKVLAGERLGDADGLRLFEAADLPALGALANHVREARHGALAFYNRNVHLNPTNVCVASCKFCSFARKDDQRASDGYTMSLDEAVAKVLSRKPLGVTEVHIVSGLHPDLPFEYYTELLSRIRAAWPEVAIKAFTAIEIHFFAEKFGMSYEQVLRRLMDAGLQTMPGGGAEIFAPRVRRKICDDKATADQWIEIHRTAHRLGVKTNSTMLYGHIERLDERVDHMRRLRALQDETHGFQVFIPLAFHPEHNMIGKAFPKPTGYDALRTLAVARLYLDNFDHVKAYWVSLGERLAQTALSFGVDDLDGTVLEERIYHMAGSTVPQALSERTLHQLIRAAGRVPAERDSLYRVLKVHDAPLPAEPPARLQVTA</sequence>
<feature type="binding site" evidence="6 7">
    <location>
        <position position="79"/>
    </location>
    <ligand>
        <name>[4Fe-4S] cluster</name>
        <dbReference type="ChEBI" id="CHEBI:49883"/>
        <note>4Fe-4S-S-AdoMet</note>
    </ligand>
</feature>
<dbReference type="NCBIfam" id="TIGR00423">
    <property type="entry name" value="CofH family radical SAM protein"/>
    <property type="match status" value="1"/>
</dbReference>
<dbReference type="GO" id="GO:0005506">
    <property type="term" value="F:iron ion binding"/>
    <property type="evidence" value="ECO:0007669"/>
    <property type="project" value="UniProtKB-UniRule"/>
</dbReference>
<dbReference type="SFLD" id="SFLDG01389">
    <property type="entry name" value="menaquinone_synthsis_involved"/>
    <property type="match status" value="2"/>
</dbReference>
<comment type="pathway">
    <text evidence="6">Quinol/quinone metabolism; menaquinone biosynthesis.</text>
</comment>
<evidence type="ECO:0000256" key="7">
    <source>
        <dbReference type="PIRSR" id="PIRSR004762-1"/>
    </source>
</evidence>
<dbReference type="GO" id="GO:0051539">
    <property type="term" value="F:4 iron, 4 sulfur cluster binding"/>
    <property type="evidence" value="ECO:0007669"/>
    <property type="project" value="UniProtKB-KW"/>
</dbReference>
<reference evidence="10 11" key="1">
    <citation type="submission" date="2006-01" db="EMBL/GenBank/DDBJ databases">
        <title>Complete sequence of Anaeromyxobacter dehalogenans 2CP-C.</title>
        <authorList>
            <consortium name="US DOE Joint Genome Institute"/>
            <person name="Copeland A."/>
            <person name="Lucas S."/>
            <person name="Lapidus A."/>
            <person name="Barry K."/>
            <person name="Detter J.C."/>
            <person name="Glavina T."/>
            <person name="Hammon N."/>
            <person name="Israni S."/>
            <person name="Pitluck S."/>
            <person name="Brettin T."/>
            <person name="Bruce D."/>
            <person name="Han C."/>
            <person name="Tapia R."/>
            <person name="Gilna P."/>
            <person name="Kiss H."/>
            <person name="Schmutz J."/>
            <person name="Larimer F."/>
            <person name="Land M."/>
            <person name="Kyrpides N."/>
            <person name="Anderson I."/>
            <person name="Sanford R.A."/>
            <person name="Ritalahti K.M."/>
            <person name="Thomas H.S."/>
            <person name="Kirby J.R."/>
            <person name="Zhulin I.B."/>
            <person name="Loeffler F.E."/>
            <person name="Richardson P."/>
        </authorList>
    </citation>
    <scope>NUCLEOTIDE SEQUENCE [LARGE SCALE GENOMIC DNA]</scope>
    <source>
        <strain evidence="10 11">2CP-C</strain>
    </source>
</reference>
<feature type="domain" description="Radical SAM core" evidence="9">
    <location>
        <begin position="61"/>
        <end position="297"/>
    </location>
</feature>
<accession>Q2IMX0</accession>
<dbReference type="EMBL" id="CP000251">
    <property type="protein sequence ID" value="ABC80148.1"/>
    <property type="molecule type" value="Genomic_DNA"/>
</dbReference>
<dbReference type="GO" id="GO:0102573">
    <property type="term" value="F:aminodeoxyfutalosine synthase activity"/>
    <property type="evidence" value="ECO:0007669"/>
    <property type="project" value="UniProtKB-EC"/>
</dbReference>
<comment type="function">
    <text evidence="6">Radical SAM enzyme that catalyzes the addition of the adenosyl radical to the double bond of 3-[(1-carboxyvinyl)oxy]benzoate, leading to aminodeoxyfutalosine (AFL), a key intermediate in the formation of menaquinone (MK, vitamin K2) from chorismate.</text>
</comment>
<dbReference type="KEGG" id="ade:Adeh_0372"/>
<dbReference type="EC" id="2.5.1.120" evidence="6"/>
<dbReference type="eggNOG" id="COG1060">
    <property type="taxonomic scope" value="Bacteria"/>
</dbReference>
<feature type="binding site" evidence="8">
    <location>
        <position position="189"/>
    </location>
    <ligand>
        <name>S-adenosyl-L-methionine</name>
        <dbReference type="ChEBI" id="CHEBI:59789"/>
    </ligand>
</feature>
<gene>
    <name evidence="6" type="primary">mqnE</name>
    <name evidence="10" type="ordered locus">Adeh_0372</name>
</gene>
<keyword evidence="5 6" id="KW-0411">Iron-sulfur</keyword>
<organism evidence="10 11">
    <name type="scientific">Anaeromyxobacter dehalogenans (strain 2CP-C)</name>
    <dbReference type="NCBI Taxonomy" id="290397"/>
    <lineage>
        <taxon>Bacteria</taxon>
        <taxon>Pseudomonadati</taxon>
        <taxon>Myxococcota</taxon>
        <taxon>Myxococcia</taxon>
        <taxon>Myxococcales</taxon>
        <taxon>Cystobacterineae</taxon>
        <taxon>Anaeromyxobacteraceae</taxon>
        <taxon>Anaeromyxobacter</taxon>
    </lineage>
</organism>
<dbReference type="Pfam" id="PF04055">
    <property type="entry name" value="Radical_SAM"/>
    <property type="match status" value="1"/>
</dbReference>
<dbReference type="AlphaFoldDB" id="Q2IMX0"/>
<dbReference type="PANTHER" id="PTHR43076:SF7">
    <property type="entry name" value="AMINODEOXYFUTALOSINE SYNTHASE"/>
    <property type="match status" value="1"/>
</dbReference>
<evidence type="ECO:0000256" key="6">
    <source>
        <dbReference type="HAMAP-Rule" id="MF_00993"/>
    </source>
</evidence>
<dbReference type="Gene3D" id="3.20.20.70">
    <property type="entry name" value="Aldolase class I"/>
    <property type="match status" value="1"/>
</dbReference>
<evidence type="ECO:0000256" key="2">
    <source>
        <dbReference type="ARBA" id="ARBA00022691"/>
    </source>
</evidence>
<dbReference type="OrthoDB" id="9802027at2"/>
<comment type="cofactor">
    <cofactor evidence="6 7">
        <name>[4Fe-4S] cluster</name>
        <dbReference type="ChEBI" id="CHEBI:49883"/>
    </cofactor>
    <text evidence="6 7">Binds 1 [4Fe-4S] cluster. The cluster is coordinated with 3 cysteines and an exchangeable S-adenosyl-L-methionine.</text>
</comment>
<dbReference type="SUPFAM" id="SSF102114">
    <property type="entry name" value="Radical SAM enzymes"/>
    <property type="match status" value="1"/>
</dbReference>
<comment type="similarity">
    <text evidence="6">Belongs to the radical SAM superfamily. MqnE family.</text>
</comment>
<proteinExistence type="inferred from homology"/>
<evidence type="ECO:0000313" key="11">
    <source>
        <dbReference type="Proteomes" id="UP000001935"/>
    </source>
</evidence>
<feature type="binding site" evidence="8">
    <location>
        <position position="81"/>
    </location>
    <ligand>
        <name>S-adenosyl-L-methionine</name>
        <dbReference type="ChEBI" id="CHEBI:59789"/>
    </ligand>
</feature>
<dbReference type="SFLD" id="SFLDG01064">
    <property type="entry name" value="F420__menaquinone_cofactor_bio"/>
    <property type="match status" value="2"/>
</dbReference>
<keyword evidence="1 6" id="KW-0004">4Fe-4S</keyword>
<evidence type="ECO:0000313" key="10">
    <source>
        <dbReference type="EMBL" id="ABC80148.1"/>
    </source>
</evidence>
<feature type="binding site" evidence="6 7">
    <location>
        <position position="75"/>
    </location>
    <ligand>
        <name>[4Fe-4S] cluster</name>
        <dbReference type="ChEBI" id="CHEBI:49883"/>
        <note>4Fe-4S-S-AdoMet</note>
    </ligand>
</feature>
<dbReference type="InterPro" id="IPR058240">
    <property type="entry name" value="rSAM_sf"/>
</dbReference>
<keyword evidence="6" id="KW-0474">Menaquinone biosynthesis</keyword>
<evidence type="ECO:0000256" key="3">
    <source>
        <dbReference type="ARBA" id="ARBA00022723"/>
    </source>
</evidence>
<dbReference type="InterPro" id="IPR013785">
    <property type="entry name" value="Aldolase_TIM"/>
</dbReference>
<dbReference type="GO" id="GO:0009234">
    <property type="term" value="P:menaquinone biosynthetic process"/>
    <property type="evidence" value="ECO:0007669"/>
    <property type="project" value="UniProtKB-UniRule"/>
</dbReference>
<protein>
    <recommendedName>
        <fullName evidence="6">Aminodeoxyfutalosine synthase</fullName>
        <shortName evidence="6">AFL synthase</shortName>
        <shortName evidence="6">Aminofutalosine synthase</shortName>
        <ecNumber evidence="6">2.5.1.120</ecNumber>
    </recommendedName>
    <alternativeName>
        <fullName evidence="6">Menaquinone biosynthetic enzyme MqnE</fullName>
    </alternativeName>
</protein>
<dbReference type="InterPro" id="IPR007197">
    <property type="entry name" value="rSAM"/>
</dbReference>
<dbReference type="InterPro" id="IPR020050">
    <property type="entry name" value="FO_synthase_su2"/>
</dbReference>
<dbReference type="UniPathway" id="UPA00079"/>
<dbReference type="GO" id="GO:0044689">
    <property type="term" value="F:7,8-didemethyl-8-hydroxy-5-deazariboflavin synthase activity"/>
    <property type="evidence" value="ECO:0007669"/>
    <property type="project" value="TreeGrafter"/>
</dbReference>
<dbReference type="HOGENOM" id="CLU_040406_1_0_7"/>
<dbReference type="STRING" id="290397.Adeh_0372"/>
<dbReference type="PIRSF" id="PIRSF004762">
    <property type="entry name" value="CHP00423"/>
    <property type="match status" value="1"/>
</dbReference>
<keyword evidence="4 6" id="KW-0408">Iron</keyword>
<evidence type="ECO:0000256" key="5">
    <source>
        <dbReference type="ARBA" id="ARBA00023014"/>
    </source>
</evidence>
<evidence type="ECO:0000256" key="1">
    <source>
        <dbReference type="ARBA" id="ARBA00022485"/>
    </source>
</evidence>
<keyword evidence="3 6" id="KW-0479">Metal-binding</keyword>
<dbReference type="NCBIfam" id="TIGR03700">
    <property type="entry name" value="mena_SCO4494"/>
    <property type="match status" value="1"/>
</dbReference>
<dbReference type="Proteomes" id="UP000001935">
    <property type="component" value="Chromosome"/>
</dbReference>
<keyword evidence="6" id="KW-0808">Transferase</keyword>
<dbReference type="InterPro" id="IPR006638">
    <property type="entry name" value="Elp3/MiaA/NifB-like_rSAM"/>
</dbReference>
<dbReference type="InterPro" id="IPR045567">
    <property type="entry name" value="CofH/MnqC-like_C"/>
</dbReference>
<evidence type="ECO:0000259" key="9">
    <source>
        <dbReference type="PROSITE" id="PS51918"/>
    </source>
</evidence>
<feature type="binding site" evidence="6 7">
    <location>
        <position position="82"/>
    </location>
    <ligand>
        <name>[4Fe-4S] cluster</name>
        <dbReference type="ChEBI" id="CHEBI:49883"/>
        <note>4Fe-4S-S-AdoMet</note>
    </ligand>
</feature>
<dbReference type="Pfam" id="PF19288">
    <property type="entry name" value="CofH_C"/>
    <property type="match status" value="1"/>
</dbReference>
<evidence type="ECO:0000256" key="8">
    <source>
        <dbReference type="PIRSR" id="PIRSR004762-2"/>
    </source>
</evidence>
<dbReference type="SFLD" id="SFLDS00029">
    <property type="entry name" value="Radical_SAM"/>
    <property type="match status" value="2"/>
</dbReference>
<keyword evidence="2 6" id="KW-0949">S-adenosyl-L-methionine</keyword>
<dbReference type="RefSeq" id="WP_011419431.1">
    <property type="nucleotide sequence ID" value="NC_007760.1"/>
</dbReference>
<dbReference type="CDD" id="cd01335">
    <property type="entry name" value="Radical_SAM"/>
    <property type="match status" value="1"/>
</dbReference>